<sequence length="471" mass="50870">MENPNVSLPMEEADLQVQEHQIAGEGDLIDLGGDLFFPEAPLTPLTPNEEMLVMDVEDEGPLDDLEGLKESLQEMPPRETATPDSGRGSAPPPPAVPSPALYVGPFAEIDALLSPAERLWPGLTARVQQAVQRLVPPKPVLTTSATQTERPPVEKSWLNVVRVPTRPQKIPSSRVKGKASEHASTSSEKKLNPHLQPDISRVGVIPRLSREIPPPLTPPRPDAKALKSQRRRERRRKLAEVATRPGSTRSDQALSYAQVAGTAPVKPQSSASGATQVATTTALSGSQPTGSPPSLAPSADQPTSSTRSPALATPAQVQQRPTGGVAAPGRISQRFCFYCRTANHAYRSCEKYLNDLEYYGGKLPPHLEFCFECGRRGRTLKSCPNCRDKWLARGPYMPSVGTNVPRHQLPNRAPTDTPASANLVASITAAVLAQLGQGAPERLGEYPNAHDVPGPSRRRRRGRRSGRKSAE</sequence>
<name>A0A0C9QTS1_9HYME</name>
<feature type="region of interest" description="Disordered" evidence="1">
    <location>
        <begin position="164"/>
        <end position="326"/>
    </location>
</feature>
<evidence type="ECO:0008006" key="3">
    <source>
        <dbReference type="Google" id="ProtNLM"/>
    </source>
</evidence>
<feature type="compositionally biased region" description="Basic residues" evidence="1">
    <location>
        <begin position="456"/>
        <end position="471"/>
    </location>
</feature>
<evidence type="ECO:0000313" key="2">
    <source>
        <dbReference type="EMBL" id="JAG76901.1"/>
    </source>
</evidence>
<evidence type="ECO:0000256" key="1">
    <source>
        <dbReference type="SAM" id="MobiDB-lite"/>
    </source>
</evidence>
<dbReference type="SUPFAM" id="SSF57756">
    <property type="entry name" value="Retrovirus zinc finger-like domains"/>
    <property type="match status" value="1"/>
</dbReference>
<dbReference type="EMBL" id="GBYB01007134">
    <property type="protein sequence ID" value="JAG76901.1"/>
    <property type="molecule type" value="Transcribed_RNA"/>
</dbReference>
<dbReference type="GO" id="GO:0003676">
    <property type="term" value="F:nucleic acid binding"/>
    <property type="evidence" value="ECO:0007669"/>
    <property type="project" value="InterPro"/>
</dbReference>
<proteinExistence type="predicted"/>
<protein>
    <recommendedName>
        <fullName evidence="3">CCHC-type domain-containing protein</fullName>
    </recommendedName>
</protein>
<gene>
    <name evidence="2" type="ORF">g.9024</name>
</gene>
<dbReference type="GO" id="GO:0008270">
    <property type="term" value="F:zinc ion binding"/>
    <property type="evidence" value="ECO:0007669"/>
    <property type="project" value="InterPro"/>
</dbReference>
<accession>A0A0C9QTS1</accession>
<feature type="compositionally biased region" description="Basic residues" evidence="1">
    <location>
        <begin position="227"/>
        <end position="237"/>
    </location>
</feature>
<feature type="region of interest" description="Disordered" evidence="1">
    <location>
        <begin position="439"/>
        <end position="471"/>
    </location>
</feature>
<dbReference type="InterPro" id="IPR036875">
    <property type="entry name" value="Znf_CCHC_sf"/>
</dbReference>
<dbReference type="AlphaFoldDB" id="A0A0C9QTS1"/>
<feature type="compositionally biased region" description="Polar residues" evidence="1">
    <location>
        <begin position="245"/>
        <end position="255"/>
    </location>
</feature>
<feature type="compositionally biased region" description="Polar residues" evidence="1">
    <location>
        <begin position="267"/>
        <end position="289"/>
    </location>
</feature>
<feature type="compositionally biased region" description="Acidic residues" evidence="1">
    <location>
        <begin position="56"/>
        <end position="65"/>
    </location>
</feature>
<reference evidence="2" key="1">
    <citation type="submission" date="2015-01" db="EMBL/GenBank/DDBJ databases">
        <title>Transcriptome Assembly of Fopius arisanus.</title>
        <authorList>
            <person name="Geib S."/>
        </authorList>
    </citation>
    <scope>NUCLEOTIDE SEQUENCE</scope>
</reference>
<organism evidence="2">
    <name type="scientific">Fopius arisanus</name>
    <dbReference type="NCBI Taxonomy" id="64838"/>
    <lineage>
        <taxon>Eukaryota</taxon>
        <taxon>Metazoa</taxon>
        <taxon>Ecdysozoa</taxon>
        <taxon>Arthropoda</taxon>
        <taxon>Hexapoda</taxon>
        <taxon>Insecta</taxon>
        <taxon>Pterygota</taxon>
        <taxon>Neoptera</taxon>
        <taxon>Endopterygota</taxon>
        <taxon>Hymenoptera</taxon>
        <taxon>Apocrita</taxon>
        <taxon>Ichneumonoidea</taxon>
        <taxon>Braconidae</taxon>
        <taxon>Opiinae</taxon>
        <taxon>Fopius</taxon>
    </lineage>
</organism>
<feature type="region of interest" description="Disordered" evidence="1">
    <location>
        <begin position="56"/>
        <end position="99"/>
    </location>
</feature>